<feature type="domain" description="Helicase C-terminal" evidence="4">
    <location>
        <begin position="437"/>
        <end position="586"/>
    </location>
</feature>
<dbReference type="InterPro" id="IPR011545">
    <property type="entry name" value="DEAD/DEAH_box_helicase_dom"/>
</dbReference>
<keyword evidence="1" id="KW-0547">Nucleotide-binding</keyword>
<name>A0A7S4ISR6_9STRA</name>
<dbReference type="Gene3D" id="3.40.50.300">
    <property type="entry name" value="P-loop containing nucleotide triphosphate hydrolases"/>
    <property type="match status" value="2"/>
</dbReference>
<dbReference type="PANTHER" id="PTHR33418">
    <property type="entry name" value="HELICASE-ASSOCIATED"/>
    <property type="match status" value="1"/>
</dbReference>
<dbReference type="PANTHER" id="PTHR33418:SF1">
    <property type="entry name" value="HELICASE-ASSOCIATED DOMAIN-CONTAINING PROTEIN"/>
    <property type="match status" value="1"/>
</dbReference>
<protein>
    <recommendedName>
        <fullName evidence="6">Helicase ATP-binding domain-containing protein</fullName>
    </recommendedName>
</protein>
<dbReference type="GO" id="GO:0003676">
    <property type="term" value="F:nucleic acid binding"/>
    <property type="evidence" value="ECO:0007669"/>
    <property type="project" value="InterPro"/>
</dbReference>
<dbReference type="Pfam" id="PF03457">
    <property type="entry name" value="HA"/>
    <property type="match status" value="7"/>
</dbReference>
<dbReference type="SUPFAM" id="SSF52540">
    <property type="entry name" value="P-loop containing nucleoside triphosphate hydrolases"/>
    <property type="match status" value="1"/>
</dbReference>
<dbReference type="AlphaFoldDB" id="A0A7S4ISR6"/>
<dbReference type="InterPro" id="IPR027417">
    <property type="entry name" value="P-loop_NTPase"/>
</dbReference>
<dbReference type="InterPro" id="IPR005114">
    <property type="entry name" value="Helicase_assoc"/>
</dbReference>
<dbReference type="PROSITE" id="PS51194">
    <property type="entry name" value="HELICASE_CTER"/>
    <property type="match status" value="1"/>
</dbReference>
<sequence>MLRSCIGKPSTSLRLSWVLRHGGHTARRMAPLLVQQRQTTQSIKNFGGRGWSNENILGEKRHRRDVTFAAASDCHDPVDNIEQKSRIFLPDFGNASDIIDTSQRINGIDMDGCINRSESPVLQPMTISSNASAPIDDGRHNDDVDTIVRYFRGSDCGGPTGHDSLRRANVQLPPGFGKTLLALKALARLAKGGARPDQKPVRVALYVTPSLLLVDQIFSHLERFNPLQDVDHRAMIVASKTDTNVTNTTCPEEIASFLSSTSQEDKGSLRLLVSTYNSLPRVGMAMALLGERTDTGMINFGIFDEAHRMEGTRRLFGYGLDDALLPVWHRLFLTATPRNFVERDDGGLVTRNLGADSYATVNDNDPPRRELMRQKVRSMLDESLFGPNIVRRTQVESVKSGITVPLTLCAIDKTETRSILGYDLDEDAPREEWLPHMVWAAYEKLGVKRGVSFHRTNERAKAFKHAAESVFGYDIGVFRVHGKMSPKERGKVLVEAKTFPRSLIANCKLLSTGVDEREWDLCVVVDPVRSQVEARQRFGRVTRVAKGKSRGYVFVPLMFDAGGTDDVIGMMQGNGSCYTTLVAAFSAMVEGNPELRRGVDFVIKESERLGPPLHRDMYPEVLKDAFLLPPSIPLDVQNELVSRVVREVGAPRERWGVWFDLLLAFKKREGHCNVPQGHVECGDKLGIWLNSQRQLQRAGELGEMRRDRLEGVGMVWDVLDAQWDEAFSALLRYQQRFGHANVPQGHREGGINLGVWLNNQRNLQRAGKLSKERFYRLEEVDIAWNVLDAQWERQFIALEMFRQLEGHVSVPREHEDLCIWLDRQRQLQKSGELSQERKQRLEEVGVVWNVFVDEWEKSWVQLKHFAKREGHCNVPYGHVEYGKKLGMWLSKQRKLLKAGELGEDRRWRLEEVGVAWNVLDEQWDKKFVQLKCFVEREGHCNVPLGHIECGEKIGYWLNNQRTLQKVDKLGEERRRQLGGVGVAWNVLDAQWEENFEKGLLRFCKREKHANVPVGHVEGTIKLGTWLMNQRHRKHTGKLETSRKERLEAAGVVWDVLDAQWGAKFCALKRFIARVGHANVPQGHVEGDLKLGIWLSDQRHRKKLGKLNGDRKQRLEEIGVVWKARDLQHEKS</sequence>
<dbReference type="InterPro" id="IPR014001">
    <property type="entry name" value="Helicase_ATP-bd"/>
</dbReference>
<accession>A0A7S4ISR6</accession>
<evidence type="ECO:0000256" key="1">
    <source>
        <dbReference type="ARBA" id="ARBA00022741"/>
    </source>
</evidence>
<dbReference type="SMART" id="SM00487">
    <property type="entry name" value="DEXDc"/>
    <property type="match status" value="1"/>
</dbReference>
<dbReference type="Pfam" id="PF00271">
    <property type="entry name" value="Helicase_C"/>
    <property type="match status" value="1"/>
</dbReference>
<dbReference type="GO" id="GO:0005524">
    <property type="term" value="F:ATP binding"/>
    <property type="evidence" value="ECO:0007669"/>
    <property type="project" value="UniProtKB-KW"/>
</dbReference>
<evidence type="ECO:0000256" key="2">
    <source>
        <dbReference type="ARBA" id="ARBA00022840"/>
    </source>
</evidence>
<reference evidence="5" key="1">
    <citation type="submission" date="2021-01" db="EMBL/GenBank/DDBJ databases">
        <authorList>
            <person name="Corre E."/>
            <person name="Pelletier E."/>
            <person name="Niang G."/>
            <person name="Scheremetjew M."/>
            <person name="Finn R."/>
            <person name="Kale V."/>
            <person name="Holt S."/>
            <person name="Cochrane G."/>
            <person name="Meng A."/>
            <person name="Brown T."/>
            <person name="Cohen L."/>
        </authorList>
    </citation>
    <scope>NUCLEOTIDE SEQUENCE</scope>
    <source>
        <strain evidence="5">Isolate 1302-5</strain>
    </source>
</reference>
<dbReference type="Pfam" id="PF00270">
    <property type="entry name" value="DEAD"/>
    <property type="match status" value="1"/>
</dbReference>
<proteinExistence type="predicted"/>
<dbReference type="Gene3D" id="6.10.140.530">
    <property type="match status" value="7"/>
</dbReference>
<dbReference type="PROSITE" id="PS51192">
    <property type="entry name" value="HELICASE_ATP_BIND_1"/>
    <property type="match status" value="1"/>
</dbReference>
<evidence type="ECO:0000313" key="5">
    <source>
        <dbReference type="EMBL" id="CAE2238720.1"/>
    </source>
</evidence>
<evidence type="ECO:0000259" key="3">
    <source>
        <dbReference type="PROSITE" id="PS51192"/>
    </source>
</evidence>
<organism evidence="5">
    <name type="scientific">Odontella aurita</name>
    <dbReference type="NCBI Taxonomy" id="265563"/>
    <lineage>
        <taxon>Eukaryota</taxon>
        <taxon>Sar</taxon>
        <taxon>Stramenopiles</taxon>
        <taxon>Ochrophyta</taxon>
        <taxon>Bacillariophyta</taxon>
        <taxon>Mediophyceae</taxon>
        <taxon>Biddulphiophycidae</taxon>
        <taxon>Eupodiscales</taxon>
        <taxon>Odontellaceae</taxon>
        <taxon>Odontella</taxon>
    </lineage>
</organism>
<gene>
    <name evidence="5" type="ORF">OAUR00152_LOCUS14928</name>
</gene>
<evidence type="ECO:0008006" key="6">
    <source>
        <dbReference type="Google" id="ProtNLM"/>
    </source>
</evidence>
<dbReference type="SMART" id="SM00490">
    <property type="entry name" value="HELICc"/>
    <property type="match status" value="1"/>
</dbReference>
<keyword evidence="2" id="KW-0067">ATP-binding</keyword>
<evidence type="ECO:0000259" key="4">
    <source>
        <dbReference type="PROSITE" id="PS51194"/>
    </source>
</evidence>
<dbReference type="InterPro" id="IPR001650">
    <property type="entry name" value="Helicase_C-like"/>
</dbReference>
<dbReference type="EMBL" id="HBKQ01022007">
    <property type="protein sequence ID" value="CAE2238720.1"/>
    <property type="molecule type" value="Transcribed_RNA"/>
</dbReference>
<feature type="domain" description="Helicase ATP-binding" evidence="3">
    <location>
        <begin position="159"/>
        <end position="355"/>
    </location>
</feature>